<evidence type="ECO:0000256" key="1">
    <source>
        <dbReference type="SAM" id="MobiDB-lite"/>
    </source>
</evidence>
<dbReference type="EMBL" id="JARAYU010000011">
    <property type="protein sequence ID" value="MDX3703696.1"/>
    <property type="molecule type" value="Genomic_DNA"/>
</dbReference>
<proteinExistence type="predicted"/>
<keyword evidence="3" id="KW-1185">Reference proteome</keyword>
<dbReference type="Proteomes" id="UP001271274">
    <property type="component" value="Unassembled WGS sequence"/>
</dbReference>
<evidence type="ECO:0000313" key="3">
    <source>
        <dbReference type="Proteomes" id="UP001271274"/>
    </source>
</evidence>
<reference evidence="2 3" key="1">
    <citation type="journal article" date="2023" name="Microb. Genom.">
        <title>Mesoterricola silvestris gen. nov., sp. nov., Mesoterricola sediminis sp. nov., Geothrix oryzae sp. nov., Geothrix edaphica sp. nov., Geothrix rubra sp. nov., and Geothrix limicola sp. nov., six novel members of Acidobacteriota isolated from soils.</title>
        <authorList>
            <person name="Weisberg A.J."/>
            <person name="Pearce E."/>
            <person name="Kramer C.G."/>
            <person name="Chang J.H."/>
            <person name="Clarke C.R."/>
        </authorList>
    </citation>
    <scope>NUCLEOTIDE SEQUENCE [LARGE SCALE GENOMIC DNA]</scope>
    <source>
        <strain evidence="2 3">ID09-01A</strain>
    </source>
</reference>
<name>A0ABU4NLB1_9ACTN</name>
<evidence type="ECO:0000313" key="2">
    <source>
        <dbReference type="EMBL" id="MDX3703696.1"/>
    </source>
</evidence>
<comment type="caution">
    <text evidence="2">The sequence shown here is derived from an EMBL/GenBank/DDBJ whole genome shotgun (WGS) entry which is preliminary data.</text>
</comment>
<feature type="region of interest" description="Disordered" evidence="1">
    <location>
        <begin position="1"/>
        <end position="31"/>
    </location>
</feature>
<feature type="compositionally biased region" description="Low complexity" evidence="1">
    <location>
        <begin position="1"/>
        <end position="26"/>
    </location>
</feature>
<gene>
    <name evidence="2" type="ORF">PV662_28855</name>
</gene>
<organism evidence="2 3">
    <name type="scientific">Streptomyces europaeiscabiei</name>
    <dbReference type="NCBI Taxonomy" id="146819"/>
    <lineage>
        <taxon>Bacteria</taxon>
        <taxon>Bacillati</taxon>
        <taxon>Actinomycetota</taxon>
        <taxon>Actinomycetes</taxon>
        <taxon>Kitasatosporales</taxon>
        <taxon>Streptomycetaceae</taxon>
        <taxon>Streptomyces</taxon>
    </lineage>
</organism>
<protein>
    <submittedName>
        <fullName evidence="2">DUF397 domain-containing protein</fullName>
    </submittedName>
</protein>
<sequence length="60" mass="6171">MKTRDAVPAAGVHAGHGGAVTTTGGHALRDDKNPHGPLVYLSPHGWYAFPAAAKGIARLE</sequence>
<accession>A0ABU4NLB1</accession>
<dbReference type="RefSeq" id="WP_319062939.1">
    <property type="nucleotide sequence ID" value="NZ_JARAUS010000190.1"/>
</dbReference>